<dbReference type="PANTHER" id="PTHR22888:SF9">
    <property type="entry name" value="CYTOCHROME C OXIDASE SUBUNIT 2"/>
    <property type="match status" value="1"/>
</dbReference>
<keyword evidence="9 12" id="KW-0472">Membrane</keyword>
<dbReference type="SUPFAM" id="SSF49503">
    <property type="entry name" value="Cupredoxins"/>
    <property type="match status" value="1"/>
</dbReference>
<dbReference type="RefSeq" id="WP_023575552.1">
    <property type="nucleotide sequence ID" value="NZ_CBCSBQ010000003.1"/>
</dbReference>
<dbReference type="PROSITE" id="PS50857">
    <property type="entry name" value="COX2_CUA"/>
    <property type="match status" value="1"/>
</dbReference>
<evidence type="ECO:0000256" key="11">
    <source>
        <dbReference type="RuleBase" id="RU004024"/>
    </source>
</evidence>
<dbReference type="eggNOG" id="COG1622">
    <property type="taxonomic scope" value="Bacteria"/>
</dbReference>
<comment type="similarity">
    <text evidence="2 10">Belongs to the cytochrome c oxidase subunit 2 family.</text>
</comment>
<dbReference type="GO" id="GO:0005886">
    <property type="term" value="C:plasma membrane"/>
    <property type="evidence" value="ECO:0007669"/>
    <property type="project" value="UniProtKB-SubCell"/>
</dbReference>
<keyword evidence="4 10" id="KW-0679">Respiratory chain</keyword>
<evidence type="ECO:0000256" key="8">
    <source>
        <dbReference type="ARBA" id="ARBA00022989"/>
    </source>
</evidence>
<dbReference type="EC" id="7.1.1.9" evidence="11"/>
<comment type="cofactor">
    <cofactor evidence="11">
        <name>Cu cation</name>
        <dbReference type="ChEBI" id="CHEBI:23378"/>
    </cofactor>
    <text evidence="11">Binds a copper A center.</text>
</comment>
<feature type="domain" description="Cytochrome oxidase subunit II copper A binding" evidence="13">
    <location>
        <begin position="165"/>
        <end position="345"/>
    </location>
</feature>
<dbReference type="EMBL" id="FMTY01000001">
    <property type="protein sequence ID" value="SCX02443.1"/>
    <property type="molecule type" value="Genomic_DNA"/>
</dbReference>
<dbReference type="GO" id="GO:0004129">
    <property type="term" value="F:cytochrome-c oxidase activity"/>
    <property type="evidence" value="ECO:0007669"/>
    <property type="project" value="UniProtKB-EC"/>
</dbReference>
<accession>A0A1G4V7J6</accession>
<evidence type="ECO:0000259" key="14">
    <source>
        <dbReference type="PROSITE" id="PS50999"/>
    </source>
</evidence>
<sequence length="388" mass="43550">MTSLLVLIVVVLLGIAVWQLTKIFDLTQIGAKNDNSEIANDNDNNVNGYLMFGFLVFIYLTTIYCVVKFGDLPLMSGSASEHGKDVDQLMWISMILIFIVQTITQALLHFFAFKYRGKEGNKALYFADNDKLEFIWTIIPVIVLAGLILYGLYAWTNIMFVDEEEDVMYVELYAKQFSWEARYAGKDNSLGKANIRYIEGVNTLGIDLSDPNAQDDKQVAELHLPVGKKIVFKMRSQDVLHSAYMPHFRAQMNCVPGMVTQFAFTPTMTTDEMRNTPDMVEKVARINKIRAKKSAELVAKGQAALDSYTFDYLLLCNKICGPSHYNMQMKIVVESEADFKKWLSVQPTASRVIKEAKAAEAPAAEATVPAVKPETVKVDSTKALAQVK</sequence>
<protein>
    <recommendedName>
        <fullName evidence="11">Cytochrome c oxidase subunit 2</fullName>
        <ecNumber evidence="11">7.1.1.9</ecNumber>
    </recommendedName>
</protein>
<dbReference type="Gene3D" id="2.60.40.420">
    <property type="entry name" value="Cupredoxins - blue copper proteins"/>
    <property type="match status" value="1"/>
</dbReference>
<keyword evidence="7 10" id="KW-0249">Electron transport</keyword>
<comment type="function">
    <text evidence="11">Subunits I and II form the functional core of the enzyme complex. Electrons originating in cytochrome c are transferred via heme a and Cu(A) to the binuclear center formed by heme a3 and Cu(B).</text>
</comment>
<keyword evidence="5 10" id="KW-0812">Transmembrane</keyword>
<evidence type="ECO:0000256" key="7">
    <source>
        <dbReference type="ARBA" id="ARBA00022982"/>
    </source>
</evidence>
<organism evidence="15 16">
    <name type="scientific">Flavobacterium saliperosum</name>
    <dbReference type="NCBI Taxonomy" id="329186"/>
    <lineage>
        <taxon>Bacteria</taxon>
        <taxon>Pseudomonadati</taxon>
        <taxon>Bacteroidota</taxon>
        <taxon>Flavobacteriia</taxon>
        <taxon>Flavobacteriales</taxon>
        <taxon>Flavobacteriaceae</taxon>
        <taxon>Flavobacterium</taxon>
    </lineage>
</organism>
<dbReference type="InterPro" id="IPR002429">
    <property type="entry name" value="CcO_II-like_C"/>
</dbReference>
<evidence type="ECO:0000256" key="9">
    <source>
        <dbReference type="ARBA" id="ARBA00023136"/>
    </source>
</evidence>
<evidence type="ECO:0000256" key="12">
    <source>
        <dbReference type="SAM" id="Phobius"/>
    </source>
</evidence>
<dbReference type="InterPro" id="IPR045187">
    <property type="entry name" value="CcO_II"/>
</dbReference>
<evidence type="ECO:0000256" key="1">
    <source>
        <dbReference type="ARBA" id="ARBA00004141"/>
    </source>
</evidence>
<dbReference type="InterPro" id="IPR011759">
    <property type="entry name" value="Cyt_c_oxidase_su2_TM_dom"/>
</dbReference>
<evidence type="ECO:0000313" key="16">
    <source>
        <dbReference type="Proteomes" id="UP000182124"/>
    </source>
</evidence>
<keyword evidence="8 12" id="KW-1133">Transmembrane helix</keyword>
<dbReference type="AlphaFoldDB" id="A0A1G4V7J6"/>
<proteinExistence type="inferred from homology"/>
<feature type="transmembrane region" description="Helical" evidence="12">
    <location>
        <begin position="49"/>
        <end position="67"/>
    </location>
</feature>
<dbReference type="STRING" id="329186.SAMN02927925_00509"/>
<dbReference type="PROSITE" id="PS50999">
    <property type="entry name" value="COX2_TM"/>
    <property type="match status" value="1"/>
</dbReference>
<feature type="transmembrane region" description="Helical" evidence="12">
    <location>
        <begin position="88"/>
        <end position="113"/>
    </location>
</feature>
<comment type="catalytic activity">
    <reaction evidence="11">
        <text>4 Fe(II)-[cytochrome c] + O2 + 8 H(+)(in) = 4 Fe(III)-[cytochrome c] + 2 H2O + 4 H(+)(out)</text>
        <dbReference type="Rhea" id="RHEA:11436"/>
        <dbReference type="Rhea" id="RHEA-COMP:10350"/>
        <dbReference type="Rhea" id="RHEA-COMP:14399"/>
        <dbReference type="ChEBI" id="CHEBI:15377"/>
        <dbReference type="ChEBI" id="CHEBI:15378"/>
        <dbReference type="ChEBI" id="CHEBI:15379"/>
        <dbReference type="ChEBI" id="CHEBI:29033"/>
        <dbReference type="ChEBI" id="CHEBI:29034"/>
        <dbReference type="EC" id="7.1.1.9"/>
    </reaction>
</comment>
<feature type="transmembrane region" description="Helical" evidence="12">
    <location>
        <begin position="133"/>
        <end position="153"/>
    </location>
</feature>
<evidence type="ECO:0000256" key="3">
    <source>
        <dbReference type="ARBA" id="ARBA00022448"/>
    </source>
</evidence>
<name>A0A1G4V7J6_9FLAO</name>
<dbReference type="GO" id="GO:0042773">
    <property type="term" value="P:ATP synthesis coupled electron transport"/>
    <property type="evidence" value="ECO:0007669"/>
    <property type="project" value="TreeGrafter"/>
</dbReference>
<feature type="domain" description="Cytochrome oxidase subunit II transmembrane region profile" evidence="14">
    <location>
        <begin position="66"/>
        <end position="162"/>
    </location>
</feature>
<dbReference type="Pfam" id="PF02790">
    <property type="entry name" value="COX2_TM"/>
    <property type="match status" value="1"/>
</dbReference>
<evidence type="ECO:0000256" key="2">
    <source>
        <dbReference type="ARBA" id="ARBA00007866"/>
    </source>
</evidence>
<evidence type="ECO:0000256" key="4">
    <source>
        <dbReference type="ARBA" id="ARBA00022660"/>
    </source>
</evidence>
<dbReference type="SUPFAM" id="SSF81464">
    <property type="entry name" value="Cytochrome c oxidase subunit II-like, transmembrane region"/>
    <property type="match status" value="1"/>
</dbReference>
<keyword evidence="11" id="KW-0479">Metal-binding</keyword>
<evidence type="ECO:0000256" key="10">
    <source>
        <dbReference type="RuleBase" id="RU000456"/>
    </source>
</evidence>
<dbReference type="GO" id="GO:0005507">
    <property type="term" value="F:copper ion binding"/>
    <property type="evidence" value="ECO:0007669"/>
    <property type="project" value="InterPro"/>
</dbReference>
<dbReference type="Pfam" id="PF00116">
    <property type="entry name" value="COX2"/>
    <property type="match status" value="1"/>
</dbReference>
<evidence type="ECO:0000313" key="15">
    <source>
        <dbReference type="EMBL" id="SCX02443.1"/>
    </source>
</evidence>
<dbReference type="InterPro" id="IPR036257">
    <property type="entry name" value="Cyt_c_oxidase_su2_TM_sf"/>
</dbReference>
<reference evidence="15 16" key="1">
    <citation type="submission" date="2016-10" db="EMBL/GenBank/DDBJ databases">
        <authorList>
            <person name="de Groot N.N."/>
        </authorList>
    </citation>
    <scope>NUCLEOTIDE SEQUENCE [LARGE SCALE GENOMIC DNA]</scope>
    <source>
        <strain evidence="15 16">CGMCC 1.3801</strain>
    </source>
</reference>
<keyword evidence="3 10" id="KW-0813">Transport</keyword>
<evidence type="ECO:0000256" key="6">
    <source>
        <dbReference type="ARBA" id="ARBA00022967"/>
    </source>
</evidence>
<dbReference type="PANTHER" id="PTHR22888">
    <property type="entry name" value="CYTOCHROME C OXIDASE, SUBUNIT II"/>
    <property type="match status" value="1"/>
</dbReference>
<comment type="subcellular location">
    <subcellularLocation>
        <location evidence="10">Cell membrane</location>
        <topology evidence="10">Multi-pass membrane protein</topology>
    </subcellularLocation>
    <subcellularLocation>
        <location evidence="1">Membrane</location>
        <topology evidence="1">Multi-pass membrane protein</topology>
    </subcellularLocation>
</comment>
<dbReference type="InterPro" id="IPR008972">
    <property type="entry name" value="Cupredoxin"/>
</dbReference>
<keyword evidence="6" id="KW-1278">Translocase</keyword>
<gene>
    <name evidence="15" type="ORF">SAMN02927925_00509</name>
</gene>
<dbReference type="Gene3D" id="1.10.287.90">
    <property type="match status" value="1"/>
</dbReference>
<evidence type="ECO:0000259" key="13">
    <source>
        <dbReference type="PROSITE" id="PS50857"/>
    </source>
</evidence>
<dbReference type="Proteomes" id="UP000182124">
    <property type="component" value="Unassembled WGS sequence"/>
</dbReference>
<keyword evidence="11" id="KW-0186">Copper</keyword>
<evidence type="ECO:0000256" key="5">
    <source>
        <dbReference type="ARBA" id="ARBA00022692"/>
    </source>
</evidence>